<name>A0A8J6JC40_9FIRM</name>
<protein>
    <submittedName>
        <fullName evidence="9">AEC family transporter</fullName>
    </submittedName>
</protein>
<dbReference type="Proteomes" id="UP000628736">
    <property type="component" value="Unassembled WGS sequence"/>
</dbReference>
<dbReference type="GO" id="GO:0055085">
    <property type="term" value="P:transmembrane transport"/>
    <property type="evidence" value="ECO:0007669"/>
    <property type="project" value="InterPro"/>
</dbReference>
<accession>A0A8J6JC40</accession>
<feature type="transmembrane region" description="Helical" evidence="8">
    <location>
        <begin position="99"/>
        <end position="124"/>
    </location>
</feature>
<evidence type="ECO:0000256" key="7">
    <source>
        <dbReference type="ARBA" id="ARBA00023136"/>
    </source>
</evidence>
<sequence>MDGFLHALSAVSVLLMLMSVGYFMGVKGWMTTREKRFVSRYIVNIAVPCNCVVGLLDNLSHNDLAQAGLLVASGVLGVGVTLLISTAAAALLHLPRKRWGVFVAMAGLSNTLFIGIPVCTQLFGQVCMPYVMLYYLANTIFVQSVGILLIERSGDRPASRGGVTGFFWDLVTKPPILALLLSLLLLVADLKLPEPVMRFAEYIGDSVSPLALIYCGFILYELGLKNLRLMPGLPVMLVIRLGLSPVICWLFCMLFGVSGLARDVFVVESALPVVSQVPVLAGAYGADEEYAAAGACLSVLVCLVTVPFLMLGLG</sequence>
<dbReference type="PANTHER" id="PTHR36838:SF1">
    <property type="entry name" value="SLR1864 PROTEIN"/>
    <property type="match status" value="1"/>
</dbReference>
<feature type="transmembrane region" description="Helical" evidence="8">
    <location>
        <begin position="206"/>
        <end position="223"/>
    </location>
</feature>
<evidence type="ECO:0000256" key="5">
    <source>
        <dbReference type="ARBA" id="ARBA00022692"/>
    </source>
</evidence>
<evidence type="ECO:0000256" key="6">
    <source>
        <dbReference type="ARBA" id="ARBA00022989"/>
    </source>
</evidence>
<evidence type="ECO:0000256" key="2">
    <source>
        <dbReference type="ARBA" id="ARBA00010145"/>
    </source>
</evidence>
<comment type="caution">
    <text evidence="9">The sequence shown here is derived from an EMBL/GenBank/DDBJ whole genome shotgun (WGS) entry which is preliminary data.</text>
</comment>
<dbReference type="EMBL" id="JACOPO010000008">
    <property type="protein sequence ID" value="MBC5723408.1"/>
    <property type="molecule type" value="Genomic_DNA"/>
</dbReference>
<gene>
    <name evidence="9" type="ORF">H8S11_11365</name>
</gene>
<feature type="transmembrane region" description="Helical" evidence="8">
    <location>
        <begin position="6"/>
        <end position="25"/>
    </location>
</feature>
<dbReference type="Pfam" id="PF03547">
    <property type="entry name" value="Mem_trans"/>
    <property type="match status" value="2"/>
</dbReference>
<keyword evidence="6 8" id="KW-1133">Transmembrane helix</keyword>
<dbReference type="InterPro" id="IPR038770">
    <property type="entry name" value="Na+/solute_symporter_sf"/>
</dbReference>
<evidence type="ECO:0000256" key="1">
    <source>
        <dbReference type="ARBA" id="ARBA00004651"/>
    </source>
</evidence>
<evidence type="ECO:0000313" key="10">
    <source>
        <dbReference type="Proteomes" id="UP000628736"/>
    </source>
</evidence>
<dbReference type="RefSeq" id="WP_147572531.1">
    <property type="nucleotide sequence ID" value="NZ_JACOPO010000008.1"/>
</dbReference>
<feature type="transmembrane region" description="Helical" evidence="8">
    <location>
        <begin position="162"/>
        <end position="186"/>
    </location>
</feature>
<feature type="transmembrane region" description="Helical" evidence="8">
    <location>
        <begin position="37"/>
        <end position="56"/>
    </location>
</feature>
<keyword evidence="5 8" id="KW-0812">Transmembrane</keyword>
<feature type="transmembrane region" description="Helical" evidence="8">
    <location>
        <begin position="290"/>
        <end position="313"/>
    </location>
</feature>
<evidence type="ECO:0000256" key="8">
    <source>
        <dbReference type="SAM" id="Phobius"/>
    </source>
</evidence>
<organism evidence="9 10">
    <name type="scientific">Flintibacter hominis</name>
    <dbReference type="NCBI Taxonomy" id="2763048"/>
    <lineage>
        <taxon>Bacteria</taxon>
        <taxon>Bacillati</taxon>
        <taxon>Bacillota</taxon>
        <taxon>Clostridia</taxon>
        <taxon>Eubacteriales</taxon>
        <taxon>Flintibacter</taxon>
    </lineage>
</organism>
<dbReference type="PANTHER" id="PTHR36838">
    <property type="entry name" value="AUXIN EFFLUX CARRIER FAMILY PROTEIN"/>
    <property type="match status" value="1"/>
</dbReference>
<dbReference type="GO" id="GO:0005886">
    <property type="term" value="C:plasma membrane"/>
    <property type="evidence" value="ECO:0007669"/>
    <property type="project" value="UniProtKB-SubCell"/>
</dbReference>
<evidence type="ECO:0000256" key="3">
    <source>
        <dbReference type="ARBA" id="ARBA00022448"/>
    </source>
</evidence>
<keyword evidence="10" id="KW-1185">Reference proteome</keyword>
<reference evidence="9" key="1">
    <citation type="submission" date="2020-08" db="EMBL/GenBank/DDBJ databases">
        <title>Genome public.</title>
        <authorList>
            <person name="Liu C."/>
            <person name="Sun Q."/>
        </authorList>
    </citation>
    <scope>NUCLEOTIDE SEQUENCE</scope>
    <source>
        <strain evidence="9">NSJ-23</strain>
    </source>
</reference>
<comment type="similarity">
    <text evidence="2">Belongs to the auxin efflux carrier (TC 2.A.69) family.</text>
</comment>
<feature type="transmembrane region" description="Helical" evidence="8">
    <location>
        <begin position="130"/>
        <end position="150"/>
    </location>
</feature>
<dbReference type="InterPro" id="IPR004776">
    <property type="entry name" value="Mem_transp_PIN-like"/>
</dbReference>
<evidence type="ECO:0000313" key="9">
    <source>
        <dbReference type="EMBL" id="MBC5723408.1"/>
    </source>
</evidence>
<dbReference type="AlphaFoldDB" id="A0A8J6JC40"/>
<keyword evidence="4" id="KW-1003">Cell membrane</keyword>
<dbReference type="Gene3D" id="1.20.1530.20">
    <property type="match status" value="1"/>
</dbReference>
<comment type="subcellular location">
    <subcellularLocation>
        <location evidence="1">Cell membrane</location>
        <topology evidence="1">Multi-pass membrane protein</topology>
    </subcellularLocation>
</comment>
<proteinExistence type="inferred from homology"/>
<feature type="transmembrane region" description="Helical" evidence="8">
    <location>
        <begin position="68"/>
        <end position="92"/>
    </location>
</feature>
<keyword evidence="3" id="KW-0813">Transport</keyword>
<feature type="transmembrane region" description="Helical" evidence="8">
    <location>
        <begin position="235"/>
        <end position="257"/>
    </location>
</feature>
<keyword evidence="7 8" id="KW-0472">Membrane</keyword>
<evidence type="ECO:0000256" key="4">
    <source>
        <dbReference type="ARBA" id="ARBA00022475"/>
    </source>
</evidence>